<dbReference type="EMBL" id="CP048988">
    <property type="protein sequence ID" value="QID79482.1"/>
    <property type="molecule type" value="Genomic_DNA"/>
</dbReference>
<dbReference type="SMR" id="A0A6C1DR24"/>
<dbReference type="OrthoDB" id="250175at2759"/>
<feature type="domain" description="Large ribosomal subunit protein bL12 C-terminal" evidence="5">
    <location>
        <begin position="127"/>
        <end position="194"/>
    </location>
</feature>
<organism evidence="7 8">
    <name type="scientific">Saccharomyces pastorianus</name>
    <name type="common">Lager yeast</name>
    <name type="synonym">Saccharomyces cerevisiae x Saccharomyces eubayanus</name>
    <dbReference type="NCBI Taxonomy" id="27292"/>
    <lineage>
        <taxon>Eukaryota</taxon>
        <taxon>Fungi</taxon>
        <taxon>Dikarya</taxon>
        <taxon>Ascomycota</taxon>
        <taxon>Saccharomycotina</taxon>
        <taxon>Saccharomycetes</taxon>
        <taxon>Saccharomycetales</taxon>
        <taxon>Saccharomycetaceae</taxon>
        <taxon>Saccharomyces</taxon>
    </lineage>
</organism>
<dbReference type="GO" id="GO:0003735">
    <property type="term" value="F:structural constituent of ribosome"/>
    <property type="evidence" value="ECO:0007669"/>
    <property type="project" value="InterPro"/>
</dbReference>
<evidence type="ECO:0000313" key="8">
    <source>
        <dbReference type="Proteomes" id="UP000501346"/>
    </source>
</evidence>
<reference evidence="7 8" key="1">
    <citation type="journal article" date="2019" name="BMC Genomics">
        <title>Chromosome level assembly and comparative genome analysis confirm lager-brewing yeasts originated from a single hybridization.</title>
        <authorList>
            <person name="Salazar A.N."/>
            <person name="Gorter de Vries A.R."/>
            <person name="van den Broek M."/>
            <person name="Brouwers N."/>
            <person name="de la Torre Cortes P."/>
            <person name="Kuijpers N.G.A."/>
            <person name="Daran J.G."/>
            <person name="Abeel T."/>
        </authorList>
    </citation>
    <scope>NUCLEOTIDE SEQUENCE [LARGE SCALE GENOMIC DNA]</scope>
    <source>
        <strain evidence="7 8">CBS 1483</strain>
    </source>
</reference>
<gene>
    <name evidence="7" type="primary">MNP1_1</name>
    <name evidence="7" type="ORF">GRS66_001749</name>
</gene>
<dbReference type="AlphaFoldDB" id="A0A6C1DR24"/>
<feature type="domain" description="Large ribosomal subunit protein bL12 oligomerization" evidence="6">
    <location>
        <begin position="53"/>
        <end position="101"/>
    </location>
</feature>
<dbReference type="InterPro" id="IPR008932">
    <property type="entry name" value="Ribosomal_bL12_oligo"/>
</dbReference>
<dbReference type="PANTHER" id="PTHR45987">
    <property type="entry name" value="39S RIBOSOMAL PROTEIN L12"/>
    <property type="match status" value="1"/>
</dbReference>
<dbReference type="FunFam" id="1.20.5.710:FF:000013">
    <property type="entry name" value="54S ribosomal protein L12, mitochondrial"/>
    <property type="match status" value="1"/>
</dbReference>
<dbReference type="SUPFAM" id="SSF48300">
    <property type="entry name" value="Ribosomal protein L7/12, oligomerisation (N-terminal) domain"/>
    <property type="match status" value="1"/>
</dbReference>
<keyword evidence="8" id="KW-1185">Reference proteome</keyword>
<evidence type="ECO:0000259" key="6">
    <source>
        <dbReference type="Pfam" id="PF16320"/>
    </source>
</evidence>
<dbReference type="CDD" id="cd00387">
    <property type="entry name" value="Ribosomal_L7_L12"/>
    <property type="match status" value="1"/>
</dbReference>
<dbReference type="Pfam" id="PF16320">
    <property type="entry name" value="Ribosomal_L12_N"/>
    <property type="match status" value="1"/>
</dbReference>
<evidence type="ECO:0000259" key="5">
    <source>
        <dbReference type="Pfam" id="PF00542"/>
    </source>
</evidence>
<dbReference type="InterPro" id="IPR013823">
    <property type="entry name" value="Ribosomal_bL12_C"/>
</dbReference>
<evidence type="ECO:0000256" key="2">
    <source>
        <dbReference type="ARBA" id="ARBA00022980"/>
    </source>
</evidence>
<feature type="compositionally biased region" description="Low complexity" evidence="4">
    <location>
        <begin position="105"/>
        <end position="114"/>
    </location>
</feature>
<dbReference type="FunFam" id="3.30.1390.10:FF:000001">
    <property type="entry name" value="50S ribosomal protein L7/L12"/>
    <property type="match status" value="1"/>
</dbReference>
<dbReference type="GO" id="GO:0003729">
    <property type="term" value="F:mRNA binding"/>
    <property type="evidence" value="ECO:0007669"/>
    <property type="project" value="TreeGrafter"/>
</dbReference>
<keyword evidence="3" id="KW-0687">Ribonucleoprotein</keyword>
<dbReference type="HAMAP" id="MF_00368">
    <property type="entry name" value="Ribosomal_bL12"/>
    <property type="match status" value="1"/>
</dbReference>
<name>A0A6C1DR24_SACPS</name>
<evidence type="ECO:0000256" key="3">
    <source>
        <dbReference type="ARBA" id="ARBA00023274"/>
    </source>
</evidence>
<dbReference type="Proteomes" id="UP000501346">
    <property type="component" value="Chromosome ScVII"/>
</dbReference>
<feature type="region of interest" description="Disordered" evidence="4">
    <location>
        <begin position="101"/>
        <end position="120"/>
    </location>
</feature>
<dbReference type="Pfam" id="PF00542">
    <property type="entry name" value="Ribosomal_L12"/>
    <property type="match status" value="1"/>
</dbReference>
<evidence type="ECO:0000313" key="7">
    <source>
        <dbReference type="EMBL" id="QID79482.1"/>
    </source>
</evidence>
<dbReference type="GO" id="GO:0005762">
    <property type="term" value="C:mitochondrial large ribosomal subunit"/>
    <property type="evidence" value="ECO:0007669"/>
    <property type="project" value="TreeGrafter"/>
</dbReference>
<dbReference type="InterPro" id="IPR014719">
    <property type="entry name" value="Ribosomal_bL12_C/ClpS-like"/>
</dbReference>
<dbReference type="InterPro" id="IPR036235">
    <property type="entry name" value="Ribosomal_bL12_oligo_N_sf"/>
</dbReference>
<comment type="similarity">
    <text evidence="1">Belongs to the bacterial ribosomal protein bL12 family.</text>
</comment>
<protein>
    <submittedName>
        <fullName evidence="7">54S ribosomal protein L12, mitochondrial</fullName>
    </submittedName>
</protein>
<accession>A0A6C1DR24</accession>
<keyword evidence="2 7" id="KW-0689">Ribosomal protein</keyword>
<dbReference type="SUPFAM" id="SSF54736">
    <property type="entry name" value="ClpS-like"/>
    <property type="match status" value="1"/>
</dbReference>
<proteinExistence type="inferred from homology"/>
<dbReference type="Gene3D" id="3.30.1390.10">
    <property type="match status" value="1"/>
</dbReference>
<dbReference type="GO" id="GO:0006412">
    <property type="term" value="P:translation"/>
    <property type="evidence" value="ECO:0007669"/>
    <property type="project" value="InterPro"/>
</dbReference>
<dbReference type="InterPro" id="IPR000206">
    <property type="entry name" value="Ribosomal_bL12"/>
</dbReference>
<evidence type="ECO:0000256" key="4">
    <source>
        <dbReference type="SAM" id="MobiDB-lite"/>
    </source>
</evidence>
<sequence length="194" mass="20650">MSLRILAKRSSSIWMKTRVTPALISPITITTRFNSTTTTAPSHKDDVRPVDPKISKIVQDISQLTLLETSSLINELKTVLNIPEISMPMGGFMAGAAGAGAGNVPSSTGEAGSGAEEEAKPEAKTVFTVKLDSFDTKTKAKVIKEVKGLLGLSLVEAKKFVEAAPKVLKENVAKDDAEKIKKTLEDLGAKVSLE</sequence>
<evidence type="ECO:0000256" key="1">
    <source>
        <dbReference type="ARBA" id="ARBA00007197"/>
    </source>
</evidence>
<dbReference type="PANTHER" id="PTHR45987:SF4">
    <property type="entry name" value="LARGE RIBOSOMAL SUBUNIT PROTEIN BL12M"/>
    <property type="match status" value="1"/>
</dbReference>
<dbReference type="Gene3D" id="1.20.5.710">
    <property type="entry name" value="Single helix bin"/>
    <property type="match status" value="1"/>
</dbReference>